<comment type="similarity">
    <text evidence="7">Belongs to the Leviviricetes maturation protein family.</text>
</comment>
<dbReference type="InterPro" id="IPR005563">
    <property type="entry name" value="A_protein"/>
</dbReference>
<dbReference type="GeneID" id="80398028"/>
<gene>
    <name evidence="9" type="primary">SRR7976310_11_1</name>
</gene>
<dbReference type="GO" id="GO:0044423">
    <property type="term" value="C:virion component"/>
    <property type="evidence" value="ECO:0007669"/>
    <property type="project" value="UniProtKB-KW"/>
</dbReference>
<organism evidence="9 10">
    <name type="scientific">ssRNA phage SRR7976310_11</name>
    <dbReference type="NCBI Taxonomy" id="2786673"/>
    <lineage>
        <taxon>Viruses</taxon>
        <taxon>Riboviria</taxon>
        <taxon>Orthornavirae</taxon>
        <taxon>Lenarviricota</taxon>
        <taxon>Leviviricetes</taxon>
        <taxon>Norzivirales</taxon>
        <taxon>Fiersviridae</taxon>
        <taxon>Bohnovirus</taxon>
        <taxon>Bohnovirus asienecus</taxon>
    </lineage>
</organism>
<dbReference type="RefSeq" id="YP_010769105.1">
    <property type="nucleotide sequence ID" value="NC_073879.1"/>
</dbReference>
<keyword evidence="3" id="KW-1161">Viral attachment to host cell</keyword>
<keyword evidence="4" id="KW-0946">Virion</keyword>
<dbReference type="EMBL" id="BK014186">
    <property type="protein sequence ID" value="DAD52721.1"/>
    <property type="molecule type" value="Genomic_RNA"/>
</dbReference>
<comment type="subcellular location">
    <subcellularLocation>
        <location evidence="1">Virion</location>
    </subcellularLocation>
</comment>
<dbReference type="Pfam" id="PF03863">
    <property type="entry name" value="Phage_mat-A"/>
    <property type="match status" value="1"/>
</dbReference>
<dbReference type="KEGG" id="vg:80398028"/>
<protein>
    <submittedName>
        <fullName evidence="9">Maturation protein</fullName>
    </submittedName>
</protein>
<proteinExistence type="inferred from homology"/>
<evidence type="ECO:0000256" key="4">
    <source>
        <dbReference type="ARBA" id="ARBA00022844"/>
    </source>
</evidence>
<evidence type="ECO:0000256" key="8">
    <source>
        <dbReference type="SAM" id="MobiDB-lite"/>
    </source>
</evidence>
<keyword evidence="10" id="KW-1185">Reference proteome</keyword>
<keyword evidence="5" id="KW-1175">Viral attachment to host cell pilus</keyword>
<evidence type="ECO:0000256" key="3">
    <source>
        <dbReference type="ARBA" id="ARBA00022804"/>
    </source>
</evidence>
<name>A0A8S5L4W2_9VIRU</name>
<evidence type="ECO:0000256" key="2">
    <source>
        <dbReference type="ARBA" id="ARBA00022581"/>
    </source>
</evidence>
<reference evidence="9" key="1">
    <citation type="submission" date="2020-09" db="EMBL/GenBank/DDBJ databases">
        <title>Leviviricetes taxonomy.</title>
        <authorList>
            <person name="Stockdale S.R."/>
            <person name="Callanan J."/>
            <person name="Adriaenssens E.M."/>
            <person name="Kuhn J.H."/>
            <person name="Rumnieks J."/>
            <person name="Shkoporov A."/>
            <person name="Draper L.A."/>
            <person name="Ross P."/>
            <person name="Hill C."/>
        </authorList>
    </citation>
    <scope>NUCLEOTIDE SEQUENCE</scope>
</reference>
<evidence type="ECO:0000256" key="5">
    <source>
        <dbReference type="ARBA" id="ARBA00023104"/>
    </source>
</evidence>
<feature type="compositionally biased region" description="Basic residues" evidence="8">
    <location>
        <begin position="22"/>
        <end position="47"/>
    </location>
</feature>
<evidence type="ECO:0000256" key="1">
    <source>
        <dbReference type="ARBA" id="ARBA00004328"/>
    </source>
</evidence>
<evidence type="ECO:0000313" key="9">
    <source>
        <dbReference type="EMBL" id="DAD52721.1"/>
    </source>
</evidence>
<keyword evidence="6" id="KW-1160">Virus entry into host cell</keyword>
<sequence>MQSRKKRRITRLLIILPPRLPKPPRIKPVKVPKPKKPKKIVRKKKLPRQRRLVLANKRIRPPREPRGPRMKDHAVTTTGEQVRKQAGELRGGFDQHGNPVPWYRDPPSIEILHVPLKTEVLSGYLSVNGPRHERHPHGYTIYREDHPSGVITWIQPGGGSAANFHEVSGALKGAVSPESLRDLGADAELRAFDKMMEIVTDRGAQIAVSLAEIHELTELGGQALKLTNDFVQTFRSYRARALLGNTPIMEIARTASWAADMWLTYALAVKPTIADIHDIIGISTRANPGNVGQQGVPNGVRAGASDRKSATDTVVYSDCHVQRSYSEHHRVHYALKVSVKNLLWDHANRYGLLNPLSVGWELVPFSFVLDYFYDVGGYIESMGDLLMARSNMDIVGTITRILVRKCTYSGTFGWEVNSGSTGSYSGKLEEIRFNRQVVHQLPLLPPAPRLEFPHAASQLLTCASLLQSIGLSRFGSH</sequence>
<evidence type="ECO:0000256" key="6">
    <source>
        <dbReference type="ARBA" id="ARBA00023296"/>
    </source>
</evidence>
<evidence type="ECO:0000256" key="7">
    <source>
        <dbReference type="ARBA" id="ARBA00035110"/>
    </source>
</evidence>
<accession>A0A8S5L4W2</accession>
<feature type="region of interest" description="Disordered" evidence="8">
    <location>
        <begin position="19"/>
        <end position="47"/>
    </location>
</feature>
<dbReference type="GO" id="GO:0039666">
    <property type="term" value="P:virion attachment to host cell pilus"/>
    <property type="evidence" value="ECO:0007669"/>
    <property type="project" value="UniProtKB-KW"/>
</dbReference>
<dbReference type="Proteomes" id="UP000683169">
    <property type="component" value="Segment"/>
</dbReference>
<keyword evidence="2" id="KW-0945">Host-virus interaction</keyword>
<evidence type="ECO:0000313" key="10">
    <source>
        <dbReference type="Proteomes" id="UP000683169"/>
    </source>
</evidence>